<dbReference type="Proteomes" id="UP000002208">
    <property type="component" value="Chromosome"/>
</dbReference>
<dbReference type="CDD" id="cd02440">
    <property type="entry name" value="AdoMet_MTases"/>
    <property type="match status" value="1"/>
</dbReference>
<evidence type="ECO:0000256" key="2">
    <source>
        <dbReference type="ARBA" id="ARBA00022679"/>
    </source>
</evidence>
<dbReference type="GO" id="GO:0008168">
    <property type="term" value="F:methyltransferase activity"/>
    <property type="evidence" value="ECO:0007669"/>
    <property type="project" value="UniProtKB-KW"/>
</dbReference>
<dbReference type="InterPro" id="IPR002052">
    <property type="entry name" value="DNA_methylase_N6_adenine_CS"/>
</dbReference>
<dbReference type="PANTHER" id="PTHR43542">
    <property type="entry name" value="METHYLTRANSFERASE"/>
    <property type="match status" value="1"/>
</dbReference>
<evidence type="ECO:0000313" key="4">
    <source>
        <dbReference type="Proteomes" id="UP000002208"/>
    </source>
</evidence>
<dbReference type="Pfam" id="PF03602">
    <property type="entry name" value="Cons_hypoth95"/>
    <property type="match status" value="1"/>
</dbReference>
<keyword evidence="2" id="KW-0808">Transferase</keyword>
<accession>C1CY23</accession>
<dbReference type="HOGENOM" id="CLU_075826_1_0_0"/>
<dbReference type="InterPro" id="IPR029063">
    <property type="entry name" value="SAM-dependent_MTases_sf"/>
</dbReference>
<dbReference type="PaxDb" id="546414-Deide_19770"/>
<evidence type="ECO:0000256" key="1">
    <source>
        <dbReference type="ARBA" id="ARBA00022603"/>
    </source>
</evidence>
<organism evidence="3 4">
    <name type="scientific">Deinococcus deserti (strain DSM 17065 / CIP 109153 / LMG 22923 / VCD115)</name>
    <dbReference type="NCBI Taxonomy" id="546414"/>
    <lineage>
        <taxon>Bacteria</taxon>
        <taxon>Thermotogati</taxon>
        <taxon>Deinococcota</taxon>
        <taxon>Deinococci</taxon>
        <taxon>Deinococcales</taxon>
        <taxon>Deinococcaceae</taxon>
        <taxon>Deinococcus</taxon>
    </lineage>
</organism>
<sequence>MPFLAADPTEADTMSLRILGGSAKGRTLQVPDSARPSGARIRKSLFDLLAARAPVGRFPNFLDLHGGSGAVGLEAASRGYSVTLVEKDARAVRALEHNARTLGLQARVLRADAMSLLPRLGSFDLVFSDPPYDVDIPAVTLKLLDSGVVRPGGLLICQHPDRLRLPEHPDFDLEVRKYGSNVLSLYHRPTEAPHAPEDAGHDKVNDE</sequence>
<dbReference type="Gene3D" id="3.40.50.150">
    <property type="entry name" value="Vaccinia Virus protein VP39"/>
    <property type="match status" value="1"/>
</dbReference>
<keyword evidence="1 3" id="KW-0489">Methyltransferase</keyword>
<dbReference type="GO" id="GO:0031167">
    <property type="term" value="P:rRNA methylation"/>
    <property type="evidence" value="ECO:0007669"/>
    <property type="project" value="InterPro"/>
</dbReference>
<keyword evidence="4" id="KW-1185">Reference proteome</keyword>
<dbReference type="STRING" id="546414.Deide_19770"/>
<dbReference type="GO" id="GO:0003676">
    <property type="term" value="F:nucleic acid binding"/>
    <property type="evidence" value="ECO:0007669"/>
    <property type="project" value="InterPro"/>
</dbReference>
<protein>
    <submittedName>
        <fullName evidence="3">Putative methylase</fullName>
    </submittedName>
</protein>
<reference evidence="3 4" key="1">
    <citation type="journal article" date="2009" name="PLoS Genet.">
        <title>Alliance of proteomics and genomics to unravel the specificities of Sahara bacterium Deinococcus deserti.</title>
        <authorList>
            <person name="de Groot A."/>
            <person name="Dulermo R."/>
            <person name="Ortet P."/>
            <person name="Blanchard L."/>
            <person name="Guerin P."/>
            <person name="Fernandez B."/>
            <person name="Vacherie B."/>
            <person name="Dossat C."/>
            <person name="Jolivet E."/>
            <person name="Siguier P."/>
            <person name="Chandler M."/>
            <person name="Barakat M."/>
            <person name="Dedieu A."/>
            <person name="Barbe V."/>
            <person name="Heulin T."/>
            <person name="Sommer S."/>
            <person name="Achouak W."/>
            <person name="Armengaud J."/>
        </authorList>
    </citation>
    <scope>NUCLEOTIDE SEQUENCE [LARGE SCALE GENOMIC DNA]</scope>
    <source>
        <strain evidence="4">DSM 17065 / CIP 109153 / LMG 22923 / VCD115</strain>
    </source>
</reference>
<dbReference type="AlphaFoldDB" id="C1CY23"/>
<dbReference type="PROSITE" id="PS00092">
    <property type="entry name" value="N6_MTASE"/>
    <property type="match status" value="1"/>
</dbReference>
<gene>
    <name evidence="3" type="ordered locus">Deide_19770</name>
</gene>
<dbReference type="InterPro" id="IPR004398">
    <property type="entry name" value="RNA_MeTrfase_RsmD"/>
</dbReference>
<dbReference type="PIRSF" id="PIRSF004553">
    <property type="entry name" value="CHP00095"/>
    <property type="match status" value="1"/>
</dbReference>
<dbReference type="eggNOG" id="COG0742">
    <property type="taxonomic scope" value="Bacteria"/>
</dbReference>
<proteinExistence type="predicted"/>
<dbReference type="PANTHER" id="PTHR43542:SF1">
    <property type="entry name" value="METHYLTRANSFERASE"/>
    <property type="match status" value="1"/>
</dbReference>
<dbReference type="KEGG" id="ddr:Deide_19770"/>
<evidence type="ECO:0000313" key="3">
    <source>
        <dbReference type="EMBL" id="ACO46979.1"/>
    </source>
</evidence>
<name>C1CY23_DEIDV</name>
<dbReference type="SUPFAM" id="SSF53335">
    <property type="entry name" value="S-adenosyl-L-methionine-dependent methyltransferases"/>
    <property type="match status" value="1"/>
</dbReference>
<dbReference type="EMBL" id="CP001114">
    <property type="protein sequence ID" value="ACO46979.1"/>
    <property type="molecule type" value="Genomic_DNA"/>
</dbReference>